<keyword evidence="2" id="KW-1185">Reference proteome</keyword>
<accession>A0A285F2U5</accession>
<reference evidence="2" key="1">
    <citation type="submission" date="2017-09" db="EMBL/GenBank/DDBJ databases">
        <authorList>
            <person name="Varghese N."/>
            <person name="Submissions S."/>
        </authorList>
    </citation>
    <scope>NUCLEOTIDE SEQUENCE [LARGE SCALE GENOMIC DNA]</scope>
    <source>
        <strain evidence="2">MSL47</strain>
    </source>
</reference>
<gene>
    <name evidence="1" type="ORF">SAMN06265827_101100</name>
</gene>
<dbReference type="AlphaFoldDB" id="A0A285F2U5"/>
<proteinExistence type="predicted"/>
<evidence type="ECO:0000313" key="2">
    <source>
        <dbReference type="Proteomes" id="UP000219573"/>
    </source>
</evidence>
<name>A0A285F2U5_9FIRM</name>
<dbReference type="EMBL" id="OBDZ01000001">
    <property type="protein sequence ID" value="SNY05617.1"/>
    <property type="molecule type" value="Genomic_DNA"/>
</dbReference>
<sequence>MNLFKIESKVQIFMLIVLFLVIFLAGNQKLSAKEDYDWNRLNQRYKYYLSHKSDISQKSLLEILPKEEVTNLKDAEDTIDYIFNNFAILEEGAKAGDLDTINILVRLRRITDGANSEYISILLGKIIAVHPEVFLMSLKENLDNITRLDSLLCNLGPKYVDKIYKQTEELERRYLALREVDNKSLAKVKELALYVLSKEISRNRINIIYINYDQELLDKVN</sequence>
<dbReference type="Proteomes" id="UP000219573">
    <property type="component" value="Unassembled WGS sequence"/>
</dbReference>
<dbReference type="RefSeq" id="WP_097016147.1">
    <property type="nucleotide sequence ID" value="NZ_OBDZ01000001.1"/>
</dbReference>
<protein>
    <submittedName>
        <fullName evidence="1">Uncharacterized protein</fullName>
    </submittedName>
</protein>
<organism evidence="1 2">
    <name type="scientific">Orenia metallireducens</name>
    <dbReference type="NCBI Taxonomy" id="1413210"/>
    <lineage>
        <taxon>Bacteria</taxon>
        <taxon>Bacillati</taxon>
        <taxon>Bacillota</taxon>
        <taxon>Clostridia</taxon>
        <taxon>Halanaerobiales</taxon>
        <taxon>Halobacteroidaceae</taxon>
        <taxon>Orenia</taxon>
    </lineage>
</organism>
<evidence type="ECO:0000313" key="1">
    <source>
        <dbReference type="EMBL" id="SNY05617.1"/>
    </source>
</evidence>